<protein>
    <submittedName>
        <fullName evidence="1">Unnamed protein product</fullName>
    </submittedName>
</protein>
<accession>A0A9W6X8B1</accession>
<reference evidence="1" key="1">
    <citation type="submission" date="2023-04" db="EMBL/GenBank/DDBJ databases">
        <title>Phytophthora fragariaefolia NBRC 109709.</title>
        <authorList>
            <person name="Ichikawa N."/>
            <person name="Sato H."/>
            <person name="Tonouchi N."/>
        </authorList>
    </citation>
    <scope>NUCLEOTIDE SEQUENCE</scope>
    <source>
        <strain evidence="1">NBRC 109709</strain>
    </source>
</reference>
<gene>
    <name evidence="1" type="ORF">Pfra01_000833000</name>
</gene>
<dbReference type="Proteomes" id="UP001165121">
    <property type="component" value="Unassembled WGS sequence"/>
</dbReference>
<evidence type="ECO:0000313" key="2">
    <source>
        <dbReference type="Proteomes" id="UP001165121"/>
    </source>
</evidence>
<dbReference type="OrthoDB" id="129396at2759"/>
<name>A0A9W6X8B1_9STRA</name>
<dbReference type="AlphaFoldDB" id="A0A9W6X8B1"/>
<sequence>MCINSDAEAQHHYCAQQLSRMFTAQEALTVGDSNGQLTKPAITCKSNKRRAKGSGLPYSTDLQRRRNAELKQLRLAEQQLRVQLNLLRECPATITTELAAALPEIQDKVLEWRKRAITNCEDRVRAQRKNKEFKRALRQQFKLFESIRKELSQSGVLYGLDFLNCIKPTADRPLLQVDFSKLVLDELACSLTQMYVGSSDMVPTAEDNQVVTFHSRTRLDDSMGLLFETTSVTPLACTVREAGDILWRYATNNDGADNEKAFNCVGVPQGTALSMCLLTRFLTWSCAQIYIGSRNIHFS</sequence>
<proteinExistence type="predicted"/>
<keyword evidence="2" id="KW-1185">Reference proteome</keyword>
<comment type="caution">
    <text evidence="1">The sequence shown here is derived from an EMBL/GenBank/DDBJ whole genome shotgun (WGS) entry which is preliminary data.</text>
</comment>
<dbReference type="EMBL" id="BSXT01000743">
    <property type="protein sequence ID" value="GMF33497.1"/>
    <property type="molecule type" value="Genomic_DNA"/>
</dbReference>
<organism evidence="1 2">
    <name type="scientific">Phytophthora fragariaefolia</name>
    <dbReference type="NCBI Taxonomy" id="1490495"/>
    <lineage>
        <taxon>Eukaryota</taxon>
        <taxon>Sar</taxon>
        <taxon>Stramenopiles</taxon>
        <taxon>Oomycota</taxon>
        <taxon>Peronosporomycetes</taxon>
        <taxon>Peronosporales</taxon>
        <taxon>Peronosporaceae</taxon>
        <taxon>Phytophthora</taxon>
    </lineage>
</organism>
<evidence type="ECO:0000313" key="1">
    <source>
        <dbReference type="EMBL" id="GMF33497.1"/>
    </source>
</evidence>